<dbReference type="InterPro" id="IPR046623">
    <property type="entry name" value="DUF6536"/>
</dbReference>
<reference evidence="3 4" key="1">
    <citation type="submission" date="2024-02" db="EMBL/GenBank/DDBJ databases">
        <title>De novo assembly and annotation of 12 fungi associated with fruit tree decline syndrome in Ontario, Canada.</title>
        <authorList>
            <person name="Sulman M."/>
            <person name="Ellouze W."/>
            <person name="Ilyukhin E."/>
        </authorList>
    </citation>
    <scope>NUCLEOTIDE SEQUENCE [LARGE SCALE GENOMIC DNA]</scope>
    <source>
        <strain evidence="3 4">M97-236</strain>
    </source>
</reference>
<dbReference type="PANTHER" id="PTHR35395">
    <property type="entry name" value="DUF6536 DOMAIN-CONTAINING PROTEIN"/>
    <property type="match status" value="1"/>
</dbReference>
<gene>
    <name evidence="3" type="ORF">SLS59_001139</name>
</gene>
<accession>A0ABR3RYY7</accession>
<keyword evidence="4" id="KW-1185">Reference proteome</keyword>
<dbReference type="PANTHER" id="PTHR35395:SF1">
    <property type="entry name" value="DUF6536 DOMAIN-CONTAINING PROTEIN"/>
    <property type="match status" value="1"/>
</dbReference>
<name>A0ABR3RYY7_9PLEO</name>
<comment type="caution">
    <text evidence="3">The sequence shown here is derived from an EMBL/GenBank/DDBJ whole genome shotgun (WGS) entry which is preliminary data.</text>
</comment>
<dbReference type="EMBL" id="JAKIXB020000003">
    <property type="protein sequence ID" value="KAL1609631.1"/>
    <property type="molecule type" value="Genomic_DNA"/>
</dbReference>
<evidence type="ECO:0000313" key="4">
    <source>
        <dbReference type="Proteomes" id="UP001521222"/>
    </source>
</evidence>
<keyword evidence="1" id="KW-0812">Transmembrane</keyword>
<organism evidence="3 4">
    <name type="scientific">Nothophoma quercina</name>
    <dbReference type="NCBI Taxonomy" id="749835"/>
    <lineage>
        <taxon>Eukaryota</taxon>
        <taxon>Fungi</taxon>
        <taxon>Dikarya</taxon>
        <taxon>Ascomycota</taxon>
        <taxon>Pezizomycotina</taxon>
        <taxon>Dothideomycetes</taxon>
        <taxon>Pleosporomycetidae</taxon>
        <taxon>Pleosporales</taxon>
        <taxon>Pleosporineae</taxon>
        <taxon>Didymellaceae</taxon>
        <taxon>Nothophoma</taxon>
    </lineage>
</organism>
<feature type="transmembrane region" description="Helical" evidence="1">
    <location>
        <begin position="432"/>
        <end position="452"/>
    </location>
</feature>
<keyword evidence="1" id="KW-0472">Membrane</keyword>
<dbReference type="Pfam" id="PF20163">
    <property type="entry name" value="DUF6536"/>
    <property type="match status" value="1"/>
</dbReference>
<sequence>MVSLIALIINVFLFAWLLRRYKTLGGTGTVHKSNCSEVENIETGIKVGLNVLSTLVLACLSIFFNAVFFTTTDIYQYAVAVVDYGFQSNTGFQATPENSSPTLPQFEEFVWQGKCEGFSENSCDWNVKDDDKVVKLLNDVRNPDRAQDFERLPSRTCMDAYTEGFMQNYSDVVVITKTIQPGTPVLWTRYPQRILSEDKQDTNNDPFHWVCKDTLKFSNESGICYKNDALNNIDPNSWTVQGHGTFANASPRWWTGANTTEFFASVGISAAYVIILSGSLGWALSETNGNAYAHKIGRPDIQSLTILKPDDTGSSGIVPTLITANIPQLGFSLLYVIYTNIWSKLLIAHEFDRLTVNKKGLRVSDRPRGEQRTSHFFTLPIRYAFPLMACSAALHWLCSRSLFMARFDGVDVDGELDKRDQLVRLAYNVQGMTALIGVNFAMVVATVSIAGFRRLRTGLGEIAMSVVISAACHVKRYEAEPWLQKVQWGDVSEGIGEVRDGQIVRHCAFTSLLAEPPTEEHAYQ</sequence>
<dbReference type="Proteomes" id="UP001521222">
    <property type="component" value="Unassembled WGS sequence"/>
</dbReference>
<feature type="transmembrane region" description="Helical" evidence="1">
    <location>
        <begin position="317"/>
        <end position="338"/>
    </location>
</feature>
<evidence type="ECO:0000259" key="2">
    <source>
        <dbReference type="Pfam" id="PF20163"/>
    </source>
</evidence>
<keyword evidence="1" id="KW-1133">Transmembrane helix</keyword>
<feature type="transmembrane region" description="Helical" evidence="1">
    <location>
        <begin position="262"/>
        <end position="284"/>
    </location>
</feature>
<evidence type="ECO:0000313" key="3">
    <source>
        <dbReference type="EMBL" id="KAL1609631.1"/>
    </source>
</evidence>
<feature type="transmembrane region" description="Helical" evidence="1">
    <location>
        <begin position="376"/>
        <end position="397"/>
    </location>
</feature>
<proteinExistence type="predicted"/>
<feature type="domain" description="DUF6536" evidence="2">
    <location>
        <begin position="2"/>
        <end position="58"/>
    </location>
</feature>
<feature type="transmembrane region" description="Helical" evidence="1">
    <location>
        <begin position="44"/>
        <end position="68"/>
    </location>
</feature>
<evidence type="ECO:0000256" key="1">
    <source>
        <dbReference type="SAM" id="Phobius"/>
    </source>
</evidence>
<protein>
    <recommendedName>
        <fullName evidence="2">DUF6536 domain-containing protein</fullName>
    </recommendedName>
</protein>